<dbReference type="EMBL" id="MN739586">
    <property type="protein sequence ID" value="QHT14541.1"/>
    <property type="molecule type" value="Genomic_DNA"/>
</dbReference>
<organism evidence="2">
    <name type="scientific">viral metagenome</name>
    <dbReference type="NCBI Taxonomy" id="1070528"/>
    <lineage>
        <taxon>unclassified sequences</taxon>
        <taxon>metagenomes</taxon>
        <taxon>organismal metagenomes</taxon>
    </lineage>
</organism>
<feature type="region of interest" description="Disordered" evidence="1">
    <location>
        <begin position="1"/>
        <end position="72"/>
    </location>
</feature>
<feature type="compositionally biased region" description="Basic residues" evidence="1">
    <location>
        <begin position="1"/>
        <end position="38"/>
    </location>
</feature>
<feature type="compositionally biased region" description="Basic residues" evidence="1">
    <location>
        <begin position="122"/>
        <end position="155"/>
    </location>
</feature>
<dbReference type="AlphaFoldDB" id="A0A6C0DDR2"/>
<feature type="region of interest" description="Disordered" evidence="1">
    <location>
        <begin position="114"/>
        <end position="164"/>
    </location>
</feature>
<proteinExistence type="predicted"/>
<evidence type="ECO:0000256" key="1">
    <source>
        <dbReference type="SAM" id="MobiDB-lite"/>
    </source>
</evidence>
<accession>A0A6C0DDR2</accession>
<evidence type="ECO:0000313" key="2">
    <source>
        <dbReference type="EMBL" id="QHT14541.1"/>
    </source>
</evidence>
<reference evidence="2" key="1">
    <citation type="journal article" date="2020" name="Nature">
        <title>Giant virus diversity and host interactions through global metagenomics.</title>
        <authorList>
            <person name="Schulz F."/>
            <person name="Roux S."/>
            <person name="Paez-Espino D."/>
            <person name="Jungbluth S."/>
            <person name="Walsh D.A."/>
            <person name="Denef V.J."/>
            <person name="McMahon K.D."/>
            <person name="Konstantinidis K.T."/>
            <person name="Eloe-Fadrosh E.A."/>
            <person name="Kyrpides N.C."/>
            <person name="Woyke T."/>
        </authorList>
    </citation>
    <scope>NUCLEOTIDE SEQUENCE</scope>
    <source>
        <strain evidence="2">GVMAG-M-3300023174-141</strain>
    </source>
</reference>
<name>A0A6C0DDR2_9ZZZZ</name>
<sequence>MARKSHRASRTKSRKHSKRQRSQRQRSQRQRRTRRHQGGSHALMGAPLSDSLAGGWSSKMAAGQGGDFMKYHAGQRGGFLAGAPVSVIGREGLPSSMQGAAMTAGTMRAYADIAGLKDQTGGRRKRKNKKSKKQRKSRSKRSKSQRRTRQRRTRSKQSGGWKLDFSPVSAAGMLLSDYSKTGLSPQWNGGVEFSAAAARQAM</sequence>
<protein>
    <submittedName>
        <fullName evidence="2">Uncharacterized protein</fullName>
    </submittedName>
</protein>